<dbReference type="Proteomes" id="UP000198520">
    <property type="component" value="Unassembled WGS sequence"/>
</dbReference>
<evidence type="ECO:0000256" key="1">
    <source>
        <dbReference type="ARBA" id="ARBA00022475"/>
    </source>
</evidence>
<keyword evidence="4 7" id="KW-1133">Transmembrane helix</keyword>
<evidence type="ECO:0000313" key="9">
    <source>
        <dbReference type="EMBL" id="SFF32542.1"/>
    </source>
</evidence>
<gene>
    <name evidence="7" type="primary">crgA</name>
    <name evidence="9" type="ORF">SAMN04488035_2480</name>
</gene>
<dbReference type="AlphaFoldDB" id="A0A1I2HS52"/>
<feature type="region of interest" description="Disordered" evidence="8">
    <location>
        <begin position="1"/>
        <end position="23"/>
    </location>
</feature>
<evidence type="ECO:0000256" key="5">
    <source>
        <dbReference type="ARBA" id="ARBA00023136"/>
    </source>
</evidence>
<dbReference type="HAMAP" id="MF_00631">
    <property type="entry name" value="CrgA"/>
    <property type="match status" value="1"/>
</dbReference>
<evidence type="ECO:0000313" key="10">
    <source>
        <dbReference type="Proteomes" id="UP000198520"/>
    </source>
</evidence>
<dbReference type="STRING" id="285351.SAMN04488035_2480"/>
<dbReference type="EMBL" id="FONZ01000005">
    <property type="protein sequence ID" value="SFF32542.1"/>
    <property type="molecule type" value="Genomic_DNA"/>
</dbReference>
<comment type="similarity">
    <text evidence="7">Belongs to the CrgA family.</text>
</comment>
<keyword evidence="5 7" id="KW-0472">Membrane</keyword>
<comment type="subcellular location">
    <subcellularLocation>
        <location evidence="7">Cell membrane</location>
        <topology evidence="7">Multi-pass membrane protein</topology>
    </subcellularLocation>
</comment>
<dbReference type="GO" id="GO:0005886">
    <property type="term" value="C:plasma membrane"/>
    <property type="evidence" value="ECO:0007669"/>
    <property type="project" value="UniProtKB-SubCell"/>
</dbReference>
<dbReference type="Pfam" id="PF06781">
    <property type="entry name" value="CrgA"/>
    <property type="match status" value="1"/>
</dbReference>
<evidence type="ECO:0000256" key="7">
    <source>
        <dbReference type="HAMAP-Rule" id="MF_00631"/>
    </source>
</evidence>
<proteinExistence type="inferred from homology"/>
<organism evidence="9 10">
    <name type="scientific">Flavimobilis marinus</name>
    <dbReference type="NCBI Taxonomy" id="285351"/>
    <lineage>
        <taxon>Bacteria</taxon>
        <taxon>Bacillati</taxon>
        <taxon>Actinomycetota</taxon>
        <taxon>Actinomycetes</taxon>
        <taxon>Micrococcales</taxon>
        <taxon>Jonesiaceae</taxon>
        <taxon>Flavimobilis</taxon>
    </lineage>
</organism>
<keyword evidence="6 7" id="KW-0131">Cell cycle</keyword>
<dbReference type="InterPro" id="IPR009619">
    <property type="entry name" value="CrgA"/>
</dbReference>
<dbReference type="GO" id="GO:0051301">
    <property type="term" value="P:cell division"/>
    <property type="evidence" value="ECO:0007669"/>
    <property type="project" value="UniProtKB-UniRule"/>
</dbReference>
<evidence type="ECO:0000256" key="2">
    <source>
        <dbReference type="ARBA" id="ARBA00022618"/>
    </source>
</evidence>
<name>A0A1I2HS52_9MICO</name>
<evidence type="ECO:0000256" key="8">
    <source>
        <dbReference type="SAM" id="MobiDB-lite"/>
    </source>
</evidence>
<protein>
    <recommendedName>
        <fullName evidence="7">Cell division protein CrgA</fullName>
    </recommendedName>
</protein>
<keyword evidence="10" id="KW-1185">Reference proteome</keyword>
<feature type="transmembrane region" description="Helical" evidence="7">
    <location>
        <begin position="28"/>
        <end position="49"/>
    </location>
</feature>
<evidence type="ECO:0000256" key="4">
    <source>
        <dbReference type="ARBA" id="ARBA00022989"/>
    </source>
</evidence>
<reference evidence="10" key="1">
    <citation type="submission" date="2016-10" db="EMBL/GenBank/DDBJ databases">
        <authorList>
            <person name="Varghese N."/>
            <person name="Submissions S."/>
        </authorList>
    </citation>
    <scope>NUCLEOTIDE SEQUENCE [LARGE SCALE GENOMIC DNA]</scope>
    <source>
        <strain evidence="10">DSM 19083</strain>
    </source>
</reference>
<keyword evidence="3 7" id="KW-0812">Transmembrane</keyword>
<feature type="transmembrane region" description="Helical" evidence="7">
    <location>
        <begin position="61"/>
        <end position="80"/>
    </location>
</feature>
<evidence type="ECO:0000256" key="6">
    <source>
        <dbReference type="ARBA" id="ARBA00023306"/>
    </source>
</evidence>
<dbReference type="RefSeq" id="WP_229828407.1">
    <property type="nucleotide sequence ID" value="NZ_BNAN01000001.1"/>
</dbReference>
<comment type="function">
    <text evidence="7">Involved in cell division.</text>
</comment>
<accession>A0A1I2HS52</accession>
<keyword evidence="2 7" id="KW-0132">Cell division</keyword>
<sequence length="81" mass="9132">MSEPTSKKKPRPARTERVAMPSGPNPRWLAPTMIALFLVALVYLVVAYLFNMQWPLPIGNWNLVVGFTFAIVGFGLATRWK</sequence>
<evidence type="ECO:0000256" key="3">
    <source>
        <dbReference type="ARBA" id="ARBA00022692"/>
    </source>
</evidence>
<keyword evidence="1 7" id="KW-1003">Cell membrane</keyword>